<keyword evidence="3" id="KW-1185">Reference proteome</keyword>
<evidence type="ECO:0000256" key="1">
    <source>
        <dbReference type="SAM" id="Phobius"/>
    </source>
</evidence>
<dbReference type="EMBL" id="JBHSDS010000006">
    <property type="protein sequence ID" value="MFC4358753.1"/>
    <property type="molecule type" value="Genomic_DNA"/>
</dbReference>
<feature type="transmembrane region" description="Helical" evidence="1">
    <location>
        <begin position="73"/>
        <end position="91"/>
    </location>
</feature>
<dbReference type="AlphaFoldDB" id="A0ABD5PDF1"/>
<feature type="transmembrane region" description="Helical" evidence="1">
    <location>
        <begin position="567"/>
        <end position="588"/>
    </location>
</feature>
<comment type="caution">
    <text evidence="2">The sequence shown here is derived from an EMBL/GenBank/DDBJ whole genome shotgun (WGS) entry which is preliminary data.</text>
</comment>
<sequence length="589" mass="59294">MSRTSGERRLDVAVKSLAGVYPWPAPDAGDDLSRALAFLDSARAPSEVVAAGYVAGAVAAALLLPLTVVLPPLVATAAAVAAGFGTMYAAHRGPVVLARIRRTRALGASSDLVGRAVLRMRLDPALEGAAAFAARGGDGPLVRSLRRHVRRAAGTPRSGLDDFAAEWGSSFAALDRSVSLLVAGAAAPAEERARTLDRALDTVLEGTREELAAFAGRVRGPATGLYAFGVLLPLALVGVVPAAGVAGIGVTPLAFVLVYDLLLPGGLLTASVWLVSRRPVAFPPPSVTRDHPGVPERRWSEPAAALSAGVTGWVGAGVAAGDWAAPVAAVGAGAGAWLVVRYRPVASVRERVRAVEAGLPDALYLVGRRVAEGVAVEVALDRAADEVPDATGDVLGDAVRVGRTLRVDVHSAFLGDCGALADVPSPRLRGAARLLALAAAEGRPAGETVVAMADQLADLRRLEREARRELASVTGTLSNTAALFGPLVGGATVALADAMADHAGGEGMTGAPTAPNGAAGATGGAALATADLGPAVFVYVLLLAAILTGLAVALERGLDPALVGYRVGLALLSATATFLAAVAGAGLLA</sequence>
<dbReference type="Proteomes" id="UP001595921">
    <property type="component" value="Unassembled WGS sequence"/>
</dbReference>
<name>A0ABD5PDF1_9EURY</name>
<feature type="transmembrane region" description="Helical" evidence="1">
    <location>
        <begin position="48"/>
        <end position="67"/>
    </location>
</feature>
<accession>A0ABD5PDF1</accession>
<reference evidence="2 3" key="1">
    <citation type="journal article" date="2019" name="Int. J. Syst. Evol. Microbiol.">
        <title>The Global Catalogue of Microorganisms (GCM) 10K type strain sequencing project: providing services to taxonomists for standard genome sequencing and annotation.</title>
        <authorList>
            <consortium name="The Broad Institute Genomics Platform"/>
            <consortium name="The Broad Institute Genome Sequencing Center for Infectious Disease"/>
            <person name="Wu L."/>
            <person name="Ma J."/>
        </authorList>
    </citation>
    <scope>NUCLEOTIDE SEQUENCE [LARGE SCALE GENOMIC DNA]</scope>
    <source>
        <strain evidence="2 3">CGMCC 1.12553</strain>
    </source>
</reference>
<dbReference type="RefSeq" id="WP_267623431.1">
    <property type="nucleotide sequence ID" value="NZ_JAODIW010000008.1"/>
</dbReference>
<evidence type="ECO:0000313" key="3">
    <source>
        <dbReference type="Proteomes" id="UP001595921"/>
    </source>
</evidence>
<feature type="transmembrane region" description="Helical" evidence="1">
    <location>
        <begin position="536"/>
        <end position="555"/>
    </location>
</feature>
<keyword evidence="1" id="KW-0472">Membrane</keyword>
<keyword evidence="1" id="KW-1133">Transmembrane helix</keyword>
<proteinExistence type="predicted"/>
<protein>
    <submittedName>
        <fullName evidence="2">Type II secretion system protein</fullName>
    </submittedName>
</protein>
<feature type="transmembrane region" description="Helical" evidence="1">
    <location>
        <begin position="254"/>
        <end position="275"/>
    </location>
</feature>
<keyword evidence="1" id="KW-0812">Transmembrane</keyword>
<evidence type="ECO:0000313" key="2">
    <source>
        <dbReference type="EMBL" id="MFC4358753.1"/>
    </source>
</evidence>
<feature type="transmembrane region" description="Helical" evidence="1">
    <location>
        <begin position="470"/>
        <end position="496"/>
    </location>
</feature>
<organism evidence="2 3">
    <name type="scientific">Halobium salinum</name>
    <dbReference type="NCBI Taxonomy" id="1364940"/>
    <lineage>
        <taxon>Archaea</taxon>
        <taxon>Methanobacteriati</taxon>
        <taxon>Methanobacteriota</taxon>
        <taxon>Stenosarchaea group</taxon>
        <taxon>Halobacteria</taxon>
        <taxon>Halobacteriales</taxon>
        <taxon>Haloferacaceae</taxon>
        <taxon>Halobium</taxon>
    </lineage>
</organism>
<feature type="transmembrane region" description="Helical" evidence="1">
    <location>
        <begin position="225"/>
        <end position="248"/>
    </location>
</feature>
<gene>
    <name evidence="2" type="ORF">ACFO0N_12450</name>
</gene>